<sequence length="59" mass="6827">MRFTHRDGDHELGNLNMYLDVRQLSPTRFELGATFGLPVWTGNWDDEYSGTVYFTVIGE</sequence>
<name>A0ABS4THV0_9PSEU</name>
<evidence type="ECO:0000313" key="2">
    <source>
        <dbReference type="Proteomes" id="UP001519332"/>
    </source>
</evidence>
<reference evidence="1 2" key="1">
    <citation type="submission" date="2021-03" db="EMBL/GenBank/DDBJ databases">
        <title>Sequencing the genomes of 1000 actinobacteria strains.</title>
        <authorList>
            <person name="Klenk H.-P."/>
        </authorList>
    </citation>
    <scope>NUCLEOTIDE SEQUENCE [LARGE SCALE GENOMIC DNA]</scope>
    <source>
        <strain evidence="1 2">DSM 46670</strain>
    </source>
</reference>
<keyword evidence="2" id="KW-1185">Reference proteome</keyword>
<comment type="caution">
    <text evidence="1">The sequence shown here is derived from an EMBL/GenBank/DDBJ whole genome shotgun (WGS) entry which is preliminary data.</text>
</comment>
<gene>
    <name evidence="1" type="ORF">JOF56_003823</name>
</gene>
<protein>
    <submittedName>
        <fullName evidence="1">Uncharacterized protein</fullName>
    </submittedName>
</protein>
<dbReference type="EMBL" id="JAGINW010000001">
    <property type="protein sequence ID" value="MBP2323438.1"/>
    <property type="molecule type" value="Genomic_DNA"/>
</dbReference>
<organism evidence="1 2">
    <name type="scientific">Kibdelosporangium banguiense</name>
    <dbReference type="NCBI Taxonomy" id="1365924"/>
    <lineage>
        <taxon>Bacteria</taxon>
        <taxon>Bacillati</taxon>
        <taxon>Actinomycetota</taxon>
        <taxon>Actinomycetes</taxon>
        <taxon>Pseudonocardiales</taxon>
        <taxon>Pseudonocardiaceae</taxon>
        <taxon>Kibdelosporangium</taxon>
    </lineage>
</organism>
<evidence type="ECO:0000313" key="1">
    <source>
        <dbReference type="EMBL" id="MBP2323438.1"/>
    </source>
</evidence>
<accession>A0ABS4THV0</accession>
<dbReference type="Proteomes" id="UP001519332">
    <property type="component" value="Unassembled WGS sequence"/>
</dbReference>
<proteinExistence type="predicted"/>